<dbReference type="SUPFAM" id="SSF81901">
    <property type="entry name" value="HCP-like"/>
    <property type="match status" value="1"/>
</dbReference>
<protein>
    <recommendedName>
        <fullName evidence="3">Sel1 repeat family protein</fullName>
    </recommendedName>
</protein>
<evidence type="ECO:0008006" key="3">
    <source>
        <dbReference type="Google" id="ProtNLM"/>
    </source>
</evidence>
<name>A0A432VUT3_9GAMM</name>
<evidence type="ECO:0000313" key="2">
    <source>
        <dbReference type="Proteomes" id="UP000288212"/>
    </source>
</evidence>
<proteinExistence type="predicted"/>
<organism evidence="1 2">
    <name type="scientific">Aliidiomarina haloalkalitolerans</name>
    <dbReference type="NCBI Taxonomy" id="859059"/>
    <lineage>
        <taxon>Bacteria</taxon>
        <taxon>Pseudomonadati</taxon>
        <taxon>Pseudomonadota</taxon>
        <taxon>Gammaproteobacteria</taxon>
        <taxon>Alteromonadales</taxon>
        <taxon>Idiomarinaceae</taxon>
        <taxon>Aliidiomarina</taxon>
    </lineage>
</organism>
<dbReference type="AlphaFoldDB" id="A0A432VUT3"/>
<keyword evidence="2" id="KW-1185">Reference proteome</keyword>
<dbReference type="EMBL" id="PIPI01000003">
    <property type="protein sequence ID" value="RUO20279.1"/>
    <property type="molecule type" value="Genomic_DNA"/>
</dbReference>
<reference evidence="1 2" key="1">
    <citation type="journal article" date="2011" name="Front. Microbiol.">
        <title>Genomic signatures of strain selection and enhancement in Bacillus atrophaeus var. globigii, a historical biowarfare simulant.</title>
        <authorList>
            <person name="Gibbons H.S."/>
            <person name="Broomall S.M."/>
            <person name="McNew L.A."/>
            <person name="Daligault H."/>
            <person name="Chapman C."/>
            <person name="Bruce D."/>
            <person name="Karavis M."/>
            <person name="Krepps M."/>
            <person name="McGregor P.A."/>
            <person name="Hong C."/>
            <person name="Park K.H."/>
            <person name="Akmal A."/>
            <person name="Feldman A."/>
            <person name="Lin J.S."/>
            <person name="Chang W.E."/>
            <person name="Higgs B.W."/>
            <person name="Demirev P."/>
            <person name="Lindquist J."/>
            <person name="Liem A."/>
            <person name="Fochler E."/>
            <person name="Read T.D."/>
            <person name="Tapia R."/>
            <person name="Johnson S."/>
            <person name="Bishop-Lilly K.A."/>
            <person name="Detter C."/>
            <person name="Han C."/>
            <person name="Sozhamannan S."/>
            <person name="Rosenzweig C.N."/>
            <person name="Skowronski E.W."/>
        </authorList>
    </citation>
    <scope>NUCLEOTIDE SEQUENCE [LARGE SCALE GENOMIC DNA]</scope>
    <source>
        <strain evidence="1 2">AK5</strain>
    </source>
</reference>
<sequence>MKKFSTLVTATALAVGLLTVQVTDVRAEQERGTMLEAVSALANQEFAAAYNQFRKFLDLGSPDAAYNLGLLAIEGAGTEYDPVKSLAFFKAAELWGHPGAASIAEQIEPHLNAEELAEVSAQVAQLQAAVIVPFDAEQWPRRDFQLPAPTRRNAPDYPAQAARQGIQSWLDLLQITAPNGRVITSVPVNTVHPGIFRSFKRTEGSWRFERGEQVLVRAVRLTFSLDDEAQFIQDMKNEYIRVLPLATAGIAQNQFFLANLAALAQDNNYDAPELRSVDVQMWLERAARGGHVQAQRYLAMRYGRKEWADHLIARDDLITQTYYGMQMYTYGGTAEVRAEGERLVRDASSRGEAHAREIIRHL</sequence>
<dbReference type="Gene3D" id="3.30.2420.10">
    <property type="entry name" value="TonB"/>
    <property type="match status" value="1"/>
</dbReference>
<dbReference type="OrthoDB" id="8561742at2"/>
<evidence type="ECO:0000313" key="1">
    <source>
        <dbReference type="EMBL" id="RUO20279.1"/>
    </source>
</evidence>
<gene>
    <name evidence="1" type="ORF">CWE06_06540</name>
</gene>
<accession>A0A432VUT3</accession>
<dbReference type="Proteomes" id="UP000288212">
    <property type="component" value="Unassembled WGS sequence"/>
</dbReference>
<comment type="caution">
    <text evidence="1">The sequence shown here is derived from an EMBL/GenBank/DDBJ whole genome shotgun (WGS) entry which is preliminary data.</text>
</comment>
<dbReference type="Gene3D" id="1.25.40.10">
    <property type="entry name" value="Tetratricopeptide repeat domain"/>
    <property type="match status" value="1"/>
</dbReference>
<dbReference type="InterPro" id="IPR011990">
    <property type="entry name" value="TPR-like_helical_dom_sf"/>
</dbReference>
<dbReference type="RefSeq" id="WP_126792371.1">
    <property type="nucleotide sequence ID" value="NZ_PIPI01000003.1"/>
</dbReference>